<dbReference type="EMBL" id="JACTVA010000034">
    <property type="protein sequence ID" value="MBC9208522.1"/>
    <property type="molecule type" value="Genomic_DNA"/>
</dbReference>
<protein>
    <submittedName>
        <fullName evidence="1">Uncharacterized protein</fullName>
    </submittedName>
</protein>
<accession>A0ABR7RR43</accession>
<proteinExistence type="predicted"/>
<name>A0ABR7RR43_9PROT</name>
<sequence length="197" mass="22695">MQALNEAAFSQPHWLLRAKGFNTEDWYGRPQRGTAMERNGGIENPNRTRLYTRNCVYYRFADSNARSDDAKQGGGWWLDYEQLEKVMSGCAATGMNLSQMARHYLAVPWEWSQADIVISAVFQQPMDAYEGRGRPVEITGRYLGRNAVDAGQGYSGNRNVIQLFVPDMRSHWRQTLTMVKVEDVRVFARQHRDIIRV</sequence>
<evidence type="ECO:0000313" key="1">
    <source>
        <dbReference type="EMBL" id="MBC9208522.1"/>
    </source>
</evidence>
<evidence type="ECO:0000313" key="2">
    <source>
        <dbReference type="Proteomes" id="UP000626026"/>
    </source>
</evidence>
<gene>
    <name evidence="1" type="ORF">IBL26_16865</name>
</gene>
<organism evidence="1 2">
    <name type="scientific">Teichococcus aerophilus</name>
    <dbReference type="NCBI Taxonomy" id="1224513"/>
    <lineage>
        <taxon>Bacteria</taxon>
        <taxon>Pseudomonadati</taxon>
        <taxon>Pseudomonadota</taxon>
        <taxon>Alphaproteobacteria</taxon>
        <taxon>Acetobacterales</taxon>
        <taxon>Roseomonadaceae</taxon>
        <taxon>Roseomonas</taxon>
    </lineage>
</organism>
<comment type="caution">
    <text evidence="1">The sequence shown here is derived from an EMBL/GenBank/DDBJ whole genome shotgun (WGS) entry which is preliminary data.</text>
</comment>
<dbReference type="RefSeq" id="WP_187785674.1">
    <property type="nucleotide sequence ID" value="NZ_JACTVA010000034.1"/>
</dbReference>
<reference evidence="1 2" key="1">
    <citation type="journal article" date="2013" name="Int. J. Syst. Evol. Microbiol.">
        <title>Roseomonas aerophila sp. nov., isolated from air.</title>
        <authorList>
            <person name="Kim S.J."/>
            <person name="Weon H.Y."/>
            <person name="Ahn J.H."/>
            <person name="Hong S.B."/>
            <person name="Seok S.J."/>
            <person name="Whang K.S."/>
            <person name="Kwon S.W."/>
        </authorList>
    </citation>
    <scope>NUCLEOTIDE SEQUENCE [LARGE SCALE GENOMIC DNA]</scope>
    <source>
        <strain evidence="1 2">NBRC 108923</strain>
    </source>
</reference>
<keyword evidence="2" id="KW-1185">Reference proteome</keyword>
<dbReference type="Proteomes" id="UP000626026">
    <property type="component" value="Unassembled WGS sequence"/>
</dbReference>